<sequence>MNSNNITQEWYSYLGKLPDLLLALLVLLVGWIIAKAVEKAVYGLLKRVHFDDRLYFGKPNGERKWTSEKVISKIVYFILLVFVFIAFFNMLDLNFIASPLVGMLTTMAAAIPNVLKAALILLLAWVVASILKVLIEKLGSRPSVKRAILKSKLANDENDVHRYVYTAARIVFYLVLLVFLPGVLAALNIAGVSGPFTEMLQSFLAFIPKLFAAAIIFIVGWFVAKIVRDIVTNFLAALGTERAAERLGISKLFQGTTVSSVIGTIVFVLIMIPVTISALDQLDIRGISEPAINMLNTVLVMLPNIAVAIVLILAGIWVGKWAGALVSRLLNRVGFNSLLRKMGIGRKNSADTTLDTPANSYMNLSGLVGRIVQIIIVFLFTVEALQIVKLDFLVALATGVLAYLPHVLAAVIILGAGLYLGNLVKNIMSNVLSDNFQVLATITKYAIIALSFFMALDQLKVADSIVNIAFMLILGGLALAFGLAFGLGGKEFAAKYLSKLDRKIEEEKNMPRNKRVNKTMNDTPDLGGDDNIPPYNQ</sequence>
<gene>
    <name evidence="3" type="ORF">AAEO50_05025</name>
</gene>
<evidence type="ECO:0000313" key="4">
    <source>
        <dbReference type="Proteomes" id="UP001389717"/>
    </source>
</evidence>
<feature type="transmembrane region" description="Helical" evidence="2">
    <location>
        <begin position="294"/>
        <end position="318"/>
    </location>
</feature>
<feature type="transmembrane region" description="Helical" evidence="2">
    <location>
        <begin position="20"/>
        <end position="37"/>
    </location>
</feature>
<feature type="transmembrane region" description="Helical" evidence="2">
    <location>
        <begin position="468"/>
        <end position="489"/>
    </location>
</feature>
<feature type="region of interest" description="Disordered" evidence="1">
    <location>
        <begin position="508"/>
        <end position="537"/>
    </location>
</feature>
<feature type="transmembrane region" description="Helical" evidence="2">
    <location>
        <begin position="436"/>
        <end position="456"/>
    </location>
</feature>
<name>A0ABU9K6I6_9BACI</name>
<keyword evidence="2" id="KW-0812">Transmembrane</keyword>
<dbReference type="EMBL" id="JBBYAF010000006">
    <property type="protein sequence ID" value="MEL3971638.1"/>
    <property type="molecule type" value="Genomic_DNA"/>
</dbReference>
<keyword evidence="2" id="KW-0472">Membrane</keyword>
<feature type="transmembrane region" description="Helical" evidence="2">
    <location>
        <begin position="252"/>
        <end position="274"/>
    </location>
</feature>
<feature type="transmembrane region" description="Helical" evidence="2">
    <location>
        <begin position="367"/>
        <end position="388"/>
    </location>
</feature>
<organism evidence="3 4">
    <name type="scientific">Rossellomorea oryzaecorticis</name>
    <dbReference type="NCBI Taxonomy" id="1396505"/>
    <lineage>
        <taxon>Bacteria</taxon>
        <taxon>Bacillati</taxon>
        <taxon>Bacillota</taxon>
        <taxon>Bacilli</taxon>
        <taxon>Bacillales</taxon>
        <taxon>Bacillaceae</taxon>
        <taxon>Rossellomorea</taxon>
    </lineage>
</organism>
<comment type="caution">
    <text evidence="3">The sequence shown here is derived from an EMBL/GenBank/DDBJ whole genome shotgun (WGS) entry which is preliminary data.</text>
</comment>
<feature type="transmembrane region" description="Helical" evidence="2">
    <location>
        <begin position="203"/>
        <end position="224"/>
    </location>
</feature>
<dbReference type="PANTHER" id="PTHR30221:SF1">
    <property type="entry name" value="SMALL-CONDUCTANCE MECHANOSENSITIVE CHANNEL"/>
    <property type="match status" value="1"/>
</dbReference>
<reference evidence="3 4" key="1">
    <citation type="submission" date="2024-04" db="EMBL/GenBank/DDBJ databases">
        <title>Bacillus oryzaecorticis sp. nov., a moderately halophilic bacterium isolated from rice husks.</title>
        <authorList>
            <person name="Zhu H.-S."/>
        </authorList>
    </citation>
    <scope>NUCLEOTIDE SEQUENCE [LARGE SCALE GENOMIC DNA]</scope>
    <source>
        <strain evidence="3 4">ZC255</strain>
    </source>
</reference>
<dbReference type="InterPro" id="IPR008910">
    <property type="entry name" value="MSC_TM_helix"/>
</dbReference>
<keyword evidence="2" id="KW-1133">Transmembrane helix</keyword>
<dbReference type="PANTHER" id="PTHR30221">
    <property type="entry name" value="SMALL-CONDUCTANCE MECHANOSENSITIVE CHANNEL"/>
    <property type="match status" value="1"/>
</dbReference>
<feature type="transmembrane region" description="Helical" evidence="2">
    <location>
        <begin position="74"/>
        <end position="97"/>
    </location>
</feature>
<dbReference type="RefSeq" id="WP_341981122.1">
    <property type="nucleotide sequence ID" value="NZ_JBBYAF010000006.1"/>
</dbReference>
<feature type="transmembrane region" description="Helical" evidence="2">
    <location>
        <begin position="170"/>
        <end position="191"/>
    </location>
</feature>
<dbReference type="InterPro" id="IPR045275">
    <property type="entry name" value="MscS_archaea/bacteria_type"/>
</dbReference>
<proteinExistence type="predicted"/>
<dbReference type="Pfam" id="PF05552">
    <property type="entry name" value="MS_channel_1st_1"/>
    <property type="match status" value="5"/>
</dbReference>
<keyword evidence="4" id="KW-1185">Reference proteome</keyword>
<protein>
    <submittedName>
        <fullName evidence="3">Mechanosensitive ion channel</fullName>
    </submittedName>
</protein>
<accession>A0ABU9K6I6</accession>
<evidence type="ECO:0000256" key="1">
    <source>
        <dbReference type="SAM" id="MobiDB-lite"/>
    </source>
</evidence>
<feature type="transmembrane region" description="Helical" evidence="2">
    <location>
        <begin position="117"/>
        <end position="135"/>
    </location>
</feature>
<evidence type="ECO:0000313" key="3">
    <source>
        <dbReference type="EMBL" id="MEL3971638.1"/>
    </source>
</evidence>
<evidence type="ECO:0000256" key="2">
    <source>
        <dbReference type="SAM" id="Phobius"/>
    </source>
</evidence>
<dbReference type="Proteomes" id="UP001389717">
    <property type="component" value="Unassembled WGS sequence"/>
</dbReference>
<dbReference type="Gene3D" id="1.10.287.1260">
    <property type="match status" value="3"/>
</dbReference>
<feature type="transmembrane region" description="Helical" evidence="2">
    <location>
        <begin position="400"/>
        <end position="424"/>
    </location>
</feature>
<dbReference type="NCBIfam" id="NF033912">
    <property type="entry name" value="msc"/>
    <property type="match status" value="1"/>
</dbReference>